<dbReference type="EMBL" id="LS483346">
    <property type="protein sequence ID" value="SQF36180.1"/>
    <property type="molecule type" value="Genomic_DNA"/>
</dbReference>
<reference evidence="1 6" key="2">
    <citation type="submission" date="2018-11" db="EMBL/GenBank/DDBJ databases">
        <title>Genomes From Bacteria Associated with the Canine Oral Cavity: a Test Case for Automated Genome-Based Taxonomic Assignment.</title>
        <authorList>
            <person name="Coil D.A."/>
            <person name="Jospin G."/>
            <person name="Darling A.E."/>
            <person name="Wallis C."/>
            <person name="Davis I.J."/>
            <person name="Harris S."/>
            <person name="Eisen J.A."/>
            <person name="Holcombe L.J."/>
            <person name="O'Flynn C."/>
        </authorList>
    </citation>
    <scope>NUCLEOTIDE SEQUENCE [LARGE SCALE GENOMIC DNA]</scope>
    <source>
        <strain evidence="1 6">OH953</strain>
    </source>
</reference>
<reference evidence="2 5" key="3">
    <citation type="submission" date="2018-11" db="EMBL/GenBank/DDBJ databases">
        <title>Species Designations Belie Phenotypic and Genotypic Heterogeneity in Oral Streptococci.</title>
        <authorList>
            <person name="Velsko I."/>
        </authorList>
    </citation>
    <scope>NUCLEOTIDE SEQUENCE [LARGE SCALE GENOMIC DNA]</scope>
    <source>
        <strain evidence="2 5">KLC03</strain>
    </source>
</reference>
<organism evidence="3 4">
    <name type="scientific">Streptococcus sanguinis</name>
    <dbReference type="NCBI Taxonomy" id="1305"/>
    <lineage>
        <taxon>Bacteria</taxon>
        <taxon>Bacillati</taxon>
        <taxon>Bacillota</taxon>
        <taxon>Bacilli</taxon>
        <taxon>Lactobacillales</taxon>
        <taxon>Streptococcaceae</taxon>
        <taxon>Streptococcus</taxon>
    </lineage>
</organism>
<evidence type="ECO:0000313" key="4">
    <source>
        <dbReference type="Proteomes" id="UP000249623"/>
    </source>
</evidence>
<dbReference type="Proteomes" id="UP000249623">
    <property type="component" value="Chromosome 1"/>
</dbReference>
<evidence type="ECO:0000313" key="1">
    <source>
        <dbReference type="EMBL" id="RRC89894.1"/>
    </source>
</evidence>
<proteinExistence type="predicted"/>
<name>A0A2X3V4E4_STRSA</name>
<evidence type="ECO:0000313" key="5">
    <source>
        <dbReference type="Proteomes" id="UP000269317"/>
    </source>
</evidence>
<evidence type="ECO:0000313" key="3">
    <source>
        <dbReference type="EMBL" id="SQF36180.1"/>
    </source>
</evidence>
<dbReference type="EMBL" id="RJML01000004">
    <property type="protein sequence ID" value="RSI10603.1"/>
    <property type="molecule type" value="Genomic_DNA"/>
</dbReference>
<accession>A0A2X3V4E4</accession>
<evidence type="ECO:0000313" key="6">
    <source>
        <dbReference type="Proteomes" id="UP000277597"/>
    </source>
</evidence>
<gene>
    <name evidence="2" type="ORF">D8887_06350</name>
    <name evidence="1" type="ORF">EII39_12165</name>
    <name evidence="3" type="ORF">NCTC11085_02140</name>
</gene>
<dbReference type="EMBL" id="RQZI01000025">
    <property type="protein sequence ID" value="RRC89894.1"/>
    <property type="molecule type" value="Genomic_DNA"/>
</dbReference>
<dbReference type="AlphaFoldDB" id="A0A2X3V4E4"/>
<protein>
    <submittedName>
        <fullName evidence="1">NADH-quinone oxidoreductase</fullName>
    </submittedName>
</protein>
<dbReference type="Proteomes" id="UP000269317">
    <property type="component" value="Unassembled WGS sequence"/>
</dbReference>
<sequence length="54" mass="6330">MDKPIITKFCLEENDILKKNKFEKEIGKYIEKHVDSTLTKINNCSFIQVSNRKG</sequence>
<evidence type="ECO:0000313" key="2">
    <source>
        <dbReference type="EMBL" id="RSI10603.1"/>
    </source>
</evidence>
<reference evidence="3 4" key="1">
    <citation type="submission" date="2018-06" db="EMBL/GenBank/DDBJ databases">
        <authorList>
            <consortium name="Pathogen Informatics"/>
            <person name="Doyle S."/>
        </authorList>
    </citation>
    <scope>NUCLEOTIDE SEQUENCE [LARGE SCALE GENOMIC DNA]</scope>
    <source>
        <strain evidence="3 4">NCTC11085</strain>
    </source>
</reference>
<dbReference type="RefSeq" id="WP_002934554.1">
    <property type="nucleotide sequence ID" value="NZ_CP071413.1"/>
</dbReference>
<dbReference type="Proteomes" id="UP000277597">
    <property type="component" value="Unassembled WGS sequence"/>
</dbReference>